<dbReference type="Gene3D" id="2.20.25.10">
    <property type="match status" value="1"/>
</dbReference>
<accession>A0A2Y9U2E8</accession>
<evidence type="ECO:0000256" key="1">
    <source>
        <dbReference type="HAMAP-Rule" id="MF_01187"/>
    </source>
</evidence>
<dbReference type="RefSeq" id="WP_108901960.1">
    <property type="nucleotide sequence ID" value="NZ_CP029185.2"/>
</dbReference>
<dbReference type="InterPro" id="IPR005651">
    <property type="entry name" value="Trm112-like"/>
</dbReference>
<dbReference type="FunFam" id="2.20.25.10:FF:000002">
    <property type="entry name" value="UPF0434 protein YcaR"/>
    <property type="match status" value="1"/>
</dbReference>
<dbReference type="OrthoDB" id="9812205at2"/>
<evidence type="ECO:0000313" key="2">
    <source>
        <dbReference type="EMBL" id="AWH89921.1"/>
    </source>
</evidence>
<dbReference type="EMBL" id="CP029185">
    <property type="protein sequence ID" value="AWH89921.1"/>
    <property type="molecule type" value="Genomic_DNA"/>
</dbReference>
<keyword evidence="3" id="KW-1185">Reference proteome</keyword>
<sequence length="60" mass="6763">MDHRLLEIIACPVCNGKLTFNKEHQELICKIDGLAFAIRDGIPVLLESEARKLTLDEKTV</sequence>
<dbReference type="Proteomes" id="UP000244908">
    <property type="component" value="Chromosome"/>
</dbReference>
<dbReference type="GO" id="GO:0005829">
    <property type="term" value="C:cytosol"/>
    <property type="evidence" value="ECO:0007669"/>
    <property type="project" value="TreeGrafter"/>
</dbReference>
<dbReference type="PANTHER" id="PTHR33505:SF4">
    <property type="entry name" value="PROTEIN PREY, MITOCHONDRIAL"/>
    <property type="match status" value="1"/>
</dbReference>
<organism evidence="2 3">
    <name type="scientific">Limnobaculum parvum</name>
    <dbReference type="NCBI Taxonomy" id="2172103"/>
    <lineage>
        <taxon>Bacteria</taxon>
        <taxon>Pseudomonadati</taxon>
        <taxon>Pseudomonadota</taxon>
        <taxon>Gammaproteobacteria</taxon>
        <taxon>Enterobacterales</taxon>
        <taxon>Budviciaceae</taxon>
        <taxon>Limnobaculum</taxon>
    </lineage>
</organism>
<gene>
    <name evidence="2" type="ORF">HYN51_16090</name>
</gene>
<name>A0A2Y9U2E8_9GAMM</name>
<proteinExistence type="inferred from homology"/>
<reference evidence="2 3" key="1">
    <citation type="journal article" date="2019" name="Int. J. Syst. Evol. Microbiol.">
        <title>Limnobaculum parvum gen. nov., sp. nov., isolated from a freshwater lake.</title>
        <authorList>
            <person name="Baek C."/>
            <person name="Shin S.K."/>
            <person name="Yi H."/>
        </authorList>
    </citation>
    <scope>NUCLEOTIDE SEQUENCE [LARGE SCALE GENOMIC DNA]</scope>
    <source>
        <strain evidence="2 3">HYN0051</strain>
    </source>
</reference>
<dbReference type="KEGG" id="lpv:HYN51_16090"/>
<dbReference type="Pfam" id="PF03966">
    <property type="entry name" value="Trm112p"/>
    <property type="match status" value="1"/>
</dbReference>
<dbReference type="SUPFAM" id="SSF158997">
    <property type="entry name" value="Trm112p-like"/>
    <property type="match status" value="1"/>
</dbReference>
<dbReference type="AlphaFoldDB" id="A0A2Y9U2E8"/>
<dbReference type="HAMAP" id="MF_01187">
    <property type="entry name" value="UPF0434"/>
    <property type="match status" value="1"/>
</dbReference>
<comment type="similarity">
    <text evidence="1">Belongs to the UPF0434 family.</text>
</comment>
<evidence type="ECO:0000313" key="3">
    <source>
        <dbReference type="Proteomes" id="UP000244908"/>
    </source>
</evidence>
<dbReference type="PANTHER" id="PTHR33505">
    <property type="entry name" value="ZGC:162634"/>
    <property type="match status" value="1"/>
</dbReference>
<protein>
    <recommendedName>
        <fullName evidence="1">UPF0434 protein HYN51_16090</fullName>
    </recommendedName>
</protein>